<evidence type="ECO:0000256" key="5">
    <source>
        <dbReference type="ARBA" id="ARBA00023204"/>
    </source>
</evidence>
<dbReference type="InterPro" id="IPR006197">
    <property type="entry name" value="Peptidase_S24_LexA"/>
</dbReference>
<dbReference type="CDD" id="cd06529">
    <property type="entry name" value="S24_LexA-like"/>
    <property type="match status" value="1"/>
</dbReference>
<sequence>MCRAKVIPLSPLQLEHLDFDYLESIKIPFFASYISAGFPSPADDHMEERIDIGKHLIQNPTSTYMMRVKGTSMIDANIHDGDILVIDKSLKPADGLPVVCFLDGEFTVKTFKRIGDKAFLAPANPAYEPIELTEEMDMRIWGVVAWVLHKPVKQ</sequence>
<dbReference type="RefSeq" id="WP_377527045.1">
    <property type="nucleotide sequence ID" value="NZ_JBHTLD010000083.1"/>
</dbReference>
<dbReference type="InterPro" id="IPR039418">
    <property type="entry name" value="LexA-like"/>
</dbReference>
<dbReference type="InterPro" id="IPR015927">
    <property type="entry name" value="Peptidase_S24_S26A/B/C"/>
</dbReference>
<feature type="domain" description="Peptidase S24/S26A/S26B/S26C" evidence="8">
    <location>
        <begin position="29"/>
        <end position="144"/>
    </location>
</feature>
<keyword evidence="6" id="KW-0742">SOS response</keyword>
<evidence type="ECO:0000313" key="9">
    <source>
        <dbReference type="EMBL" id="MFD1186647.1"/>
    </source>
</evidence>
<dbReference type="PANTHER" id="PTHR33516:SF2">
    <property type="entry name" value="LEXA REPRESSOR-RELATED"/>
    <property type="match status" value="1"/>
</dbReference>
<evidence type="ECO:0000313" key="10">
    <source>
        <dbReference type="Proteomes" id="UP001597094"/>
    </source>
</evidence>
<keyword evidence="2" id="KW-0227">DNA damage</keyword>
<keyword evidence="5" id="KW-0234">DNA repair</keyword>
<dbReference type="EMBL" id="JBHTLD010000083">
    <property type="protein sequence ID" value="MFD1186647.1"/>
    <property type="molecule type" value="Genomic_DNA"/>
</dbReference>
<dbReference type="SUPFAM" id="SSF51306">
    <property type="entry name" value="LexA/Signal peptidase"/>
    <property type="match status" value="1"/>
</dbReference>
<keyword evidence="10" id="KW-1185">Reference proteome</keyword>
<dbReference type="Proteomes" id="UP001597094">
    <property type="component" value="Unassembled WGS sequence"/>
</dbReference>
<dbReference type="InterPro" id="IPR036286">
    <property type="entry name" value="LexA/Signal_pep-like_sf"/>
</dbReference>
<evidence type="ECO:0000256" key="7">
    <source>
        <dbReference type="RuleBase" id="RU003991"/>
    </source>
</evidence>
<evidence type="ECO:0000256" key="3">
    <source>
        <dbReference type="ARBA" id="ARBA00022801"/>
    </source>
</evidence>
<keyword evidence="4 7" id="KW-0068">Autocatalytic cleavage</keyword>
<evidence type="ECO:0000256" key="6">
    <source>
        <dbReference type="ARBA" id="ARBA00023236"/>
    </source>
</evidence>
<dbReference type="PRINTS" id="PR00726">
    <property type="entry name" value="LEXASERPTASE"/>
</dbReference>
<evidence type="ECO:0000256" key="1">
    <source>
        <dbReference type="ARBA" id="ARBA00007484"/>
    </source>
</evidence>
<name>A0ABW3SQ86_9BACT</name>
<evidence type="ECO:0000259" key="8">
    <source>
        <dbReference type="Pfam" id="PF00717"/>
    </source>
</evidence>
<dbReference type="Gene3D" id="2.10.109.10">
    <property type="entry name" value="Umud Fragment, subunit A"/>
    <property type="match status" value="1"/>
</dbReference>
<comment type="caution">
    <text evidence="9">The sequence shown here is derived from an EMBL/GenBank/DDBJ whole genome shotgun (WGS) entry which is preliminary data.</text>
</comment>
<protein>
    <submittedName>
        <fullName evidence="9">LexA family protein</fullName>
    </submittedName>
</protein>
<gene>
    <name evidence="9" type="ORF">ACFQ2O_10555</name>
</gene>
<dbReference type="InterPro" id="IPR050077">
    <property type="entry name" value="LexA_repressor"/>
</dbReference>
<comment type="similarity">
    <text evidence="1 7">Belongs to the peptidase S24 family.</text>
</comment>
<accession>A0ABW3SQ86</accession>
<keyword evidence="3 7" id="KW-0378">Hydrolase</keyword>
<organism evidence="9 10">
    <name type="scientific">Pontibacter rugosus</name>
    <dbReference type="NCBI Taxonomy" id="1745966"/>
    <lineage>
        <taxon>Bacteria</taxon>
        <taxon>Pseudomonadati</taxon>
        <taxon>Bacteroidota</taxon>
        <taxon>Cytophagia</taxon>
        <taxon>Cytophagales</taxon>
        <taxon>Hymenobacteraceae</taxon>
        <taxon>Pontibacter</taxon>
    </lineage>
</organism>
<dbReference type="Pfam" id="PF00717">
    <property type="entry name" value="Peptidase_S24"/>
    <property type="match status" value="1"/>
</dbReference>
<proteinExistence type="inferred from homology"/>
<reference evidence="10" key="1">
    <citation type="journal article" date="2019" name="Int. J. Syst. Evol. Microbiol.">
        <title>The Global Catalogue of Microorganisms (GCM) 10K type strain sequencing project: providing services to taxonomists for standard genome sequencing and annotation.</title>
        <authorList>
            <consortium name="The Broad Institute Genomics Platform"/>
            <consortium name="The Broad Institute Genome Sequencing Center for Infectious Disease"/>
            <person name="Wu L."/>
            <person name="Ma J."/>
        </authorList>
    </citation>
    <scope>NUCLEOTIDE SEQUENCE [LARGE SCALE GENOMIC DNA]</scope>
    <source>
        <strain evidence="10">JCM 31319</strain>
    </source>
</reference>
<evidence type="ECO:0000256" key="2">
    <source>
        <dbReference type="ARBA" id="ARBA00022763"/>
    </source>
</evidence>
<evidence type="ECO:0000256" key="4">
    <source>
        <dbReference type="ARBA" id="ARBA00022813"/>
    </source>
</evidence>
<dbReference type="NCBIfam" id="NF007621">
    <property type="entry name" value="PRK10276.1"/>
    <property type="match status" value="1"/>
</dbReference>
<dbReference type="PANTHER" id="PTHR33516">
    <property type="entry name" value="LEXA REPRESSOR"/>
    <property type="match status" value="1"/>
</dbReference>